<evidence type="ECO:0000256" key="1">
    <source>
        <dbReference type="SAM" id="Phobius"/>
    </source>
</evidence>
<keyword evidence="1" id="KW-0812">Transmembrane</keyword>
<comment type="caution">
    <text evidence="2">The sequence shown here is derived from an EMBL/GenBank/DDBJ whole genome shotgun (WGS) entry which is preliminary data.</text>
</comment>
<keyword evidence="1" id="KW-0472">Membrane</keyword>
<feature type="transmembrane region" description="Helical" evidence="1">
    <location>
        <begin position="7"/>
        <end position="29"/>
    </location>
</feature>
<keyword evidence="1" id="KW-1133">Transmembrane helix</keyword>
<gene>
    <name evidence="2" type="ORF">NZ47_08590</name>
</gene>
<feature type="transmembrane region" description="Helical" evidence="1">
    <location>
        <begin position="49"/>
        <end position="69"/>
    </location>
</feature>
<dbReference type="AlphaFoldDB" id="A0A0B2JYM6"/>
<dbReference type="EMBL" id="JSCE01000172">
    <property type="protein sequence ID" value="KHM51818.1"/>
    <property type="molecule type" value="Genomic_DNA"/>
</dbReference>
<organism evidence="2 3">
    <name type="scientific">Anaerovibrio lipolyticus</name>
    <dbReference type="NCBI Taxonomy" id="82374"/>
    <lineage>
        <taxon>Bacteria</taxon>
        <taxon>Bacillati</taxon>
        <taxon>Bacillota</taxon>
        <taxon>Negativicutes</taxon>
        <taxon>Selenomonadales</taxon>
        <taxon>Selenomonadaceae</taxon>
        <taxon>Anaerovibrio</taxon>
    </lineage>
</organism>
<reference evidence="2 3" key="1">
    <citation type="journal article" date="2013" name="PLoS ONE">
        <title>Identification and characterization of three novel lipases belonging to families II and V from Anaerovibrio lipolyticus 5ST.</title>
        <authorList>
            <person name="Prive F."/>
            <person name="Kaderbhai N.N."/>
            <person name="Girdwood S."/>
            <person name="Worgan H.J."/>
            <person name="Pinloche E."/>
            <person name="Scollan N.D."/>
            <person name="Huws S.A."/>
            <person name="Newbold C.J."/>
        </authorList>
    </citation>
    <scope>NUCLEOTIDE SEQUENCE [LARGE SCALE GENOMIC DNA]</scope>
    <source>
        <strain evidence="2 3">5S</strain>
    </source>
</reference>
<dbReference type="PANTHER" id="PTHR36443:SF1">
    <property type="entry name" value="BSR5223 PROTEIN"/>
    <property type="match status" value="1"/>
</dbReference>
<evidence type="ECO:0000313" key="3">
    <source>
        <dbReference type="Proteomes" id="UP000030993"/>
    </source>
</evidence>
<evidence type="ECO:0008006" key="4">
    <source>
        <dbReference type="Google" id="ProtNLM"/>
    </source>
</evidence>
<name>A0A0B2JYM6_9FIRM</name>
<sequence length="70" mass="7625">MTDIGKMLIYLGIILVIVGCVIHFGGRFIPFGSLPGDINVEGENSSFHFPIVTCIIISVVLSVIANLFFR</sequence>
<evidence type="ECO:0000313" key="2">
    <source>
        <dbReference type="EMBL" id="KHM51818.1"/>
    </source>
</evidence>
<accession>A0A0B2JYM6</accession>
<dbReference type="PROSITE" id="PS51257">
    <property type="entry name" value="PROKAR_LIPOPROTEIN"/>
    <property type="match status" value="1"/>
</dbReference>
<dbReference type="Proteomes" id="UP000030993">
    <property type="component" value="Unassembled WGS sequence"/>
</dbReference>
<proteinExistence type="predicted"/>
<protein>
    <recommendedName>
        <fullName evidence="4">DUF2905 domain-containing protein</fullName>
    </recommendedName>
</protein>
<dbReference type="InterPro" id="IPR021320">
    <property type="entry name" value="DUF2905"/>
</dbReference>
<keyword evidence="3" id="KW-1185">Reference proteome</keyword>
<dbReference type="RefSeq" id="WP_039209283.1">
    <property type="nucleotide sequence ID" value="NZ_CAMKSO010000149.1"/>
</dbReference>
<dbReference type="STRING" id="82374.NZ47_08590"/>
<dbReference type="PANTHER" id="PTHR36443">
    <property type="entry name" value="BSR5223 PROTEIN"/>
    <property type="match status" value="1"/>
</dbReference>
<dbReference type="Pfam" id="PF11146">
    <property type="entry name" value="DUF2905"/>
    <property type="match status" value="1"/>
</dbReference>